<protein>
    <submittedName>
        <fullName evidence="3">SSSGP-1C2</fullName>
    </submittedName>
</protein>
<sequence>MSKFLLAFAIIAVCLVAAQAAVHSSHSTAAHAGNIHAATHTAQLSLADDLDEDEHWFDASDKDFESYFEDDNGPNEAAVPAGKPTKPLKAKPSPHGKGHQKK</sequence>
<feature type="compositionally biased region" description="Basic residues" evidence="1">
    <location>
        <begin position="86"/>
        <end position="102"/>
    </location>
</feature>
<accession>D1MLP2</accession>
<dbReference type="EMBL" id="GU196316">
    <property type="protein sequence ID" value="ACZ26293.1"/>
    <property type="molecule type" value="Genomic_DNA"/>
</dbReference>
<evidence type="ECO:0000313" key="3">
    <source>
        <dbReference type="EMBL" id="ACZ26293.1"/>
    </source>
</evidence>
<proteinExistence type="predicted"/>
<reference evidence="3" key="2">
    <citation type="journal article" date="2010" name="BMC Evol. Biol.">
        <title>Unusual conservation among genes encoding small secreted salivary gland proteins from a gall midge.</title>
        <authorList>
            <person name="Chen M.S."/>
            <person name="Liu X."/>
            <person name="Yang Z."/>
            <person name="Zhao H."/>
            <person name="Shukle R.H."/>
            <person name="Stuart J.J."/>
            <person name="Hulbert S."/>
        </authorList>
    </citation>
    <scope>NUCLEOTIDE SEQUENCE</scope>
</reference>
<feature type="chain" id="PRO_5003024406" evidence="2">
    <location>
        <begin position="21"/>
        <end position="102"/>
    </location>
</feature>
<feature type="signal peptide" evidence="2">
    <location>
        <begin position="1"/>
        <end position="20"/>
    </location>
</feature>
<reference evidence="3" key="1">
    <citation type="submission" date="2009-11" db="EMBL/GenBank/DDBJ databases">
        <authorList>
            <person name="Chen M.-S."/>
        </authorList>
    </citation>
    <scope>NUCLEOTIDE SEQUENCE</scope>
</reference>
<name>D1MLP2_MAYDE</name>
<organism evidence="3">
    <name type="scientific">Mayetiola destructor</name>
    <name type="common">Hessian fly</name>
    <dbReference type="NCBI Taxonomy" id="39758"/>
    <lineage>
        <taxon>Eukaryota</taxon>
        <taxon>Metazoa</taxon>
        <taxon>Ecdysozoa</taxon>
        <taxon>Arthropoda</taxon>
        <taxon>Hexapoda</taxon>
        <taxon>Insecta</taxon>
        <taxon>Pterygota</taxon>
        <taxon>Neoptera</taxon>
        <taxon>Endopterygota</taxon>
        <taxon>Diptera</taxon>
        <taxon>Nematocera</taxon>
        <taxon>Sciaroidea</taxon>
        <taxon>Cecidomyiidae</taxon>
        <taxon>Mayetiola</taxon>
    </lineage>
</organism>
<evidence type="ECO:0000256" key="2">
    <source>
        <dbReference type="SAM" id="SignalP"/>
    </source>
</evidence>
<dbReference type="AlphaFoldDB" id="D1MLP2"/>
<feature type="region of interest" description="Disordered" evidence="1">
    <location>
        <begin position="64"/>
        <end position="102"/>
    </location>
</feature>
<evidence type="ECO:0000256" key="1">
    <source>
        <dbReference type="SAM" id="MobiDB-lite"/>
    </source>
</evidence>
<keyword evidence="2" id="KW-0732">Signal</keyword>